<sequence>MNSSFRSLNALIKKEIIFVCGNYGILSGKEILFVGNISDYFSINCIRKSRQLLQTVKDFYNHLYIYA</sequence>
<name>A0A087UUF4_STEMI</name>
<evidence type="ECO:0000313" key="2">
    <source>
        <dbReference type="Proteomes" id="UP000054359"/>
    </source>
</evidence>
<keyword evidence="2" id="KW-1185">Reference proteome</keyword>
<dbReference type="EMBL" id="KK121668">
    <property type="protein sequence ID" value="KFM80993.1"/>
    <property type="molecule type" value="Genomic_DNA"/>
</dbReference>
<accession>A0A087UUF4</accession>
<organism evidence="1 2">
    <name type="scientific">Stegodyphus mimosarum</name>
    <name type="common">African social velvet spider</name>
    <dbReference type="NCBI Taxonomy" id="407821"/>
    <lineage>
        <taxon>Eukaryota</taxon>
        <taxon>Metazoa</taxon>
        <taxon>Ecdysozoa</taxon>
        <taxon>Arthropoda</taxon>
        <taxon>Chelicerata</taxon>
        <taxon>Arachnida</taxon>
        <taxon>Araneae</taxon>
        <taxon>Araneomorphae</taxon>
        <taxon>Entelegynae</taxon>
        <taxon>Eresoidea</taxon>
        <taxon>Eresidae</taxon>
        <taxon>Stegodyphus</taxon>
    </lineage>
</organism>
<dbReference type="AlphaFoldDB" id="A0A087UUF4"/>
<gene>
    <name evidence="1" type="ORF">X975_25291</name>
</gene>
<feature type="non-terminal residue" evidence="1">
    <location>
        <position position="67"/>
    </location>
</feature>
<protein>
    <submittedName>
        <fullName evidence="1">Uncharacterized protein</fullName>
    </submittedName>
</protein>
<evidence type="ECO:0000313" key="1">
    <source>
        <dbReference type="EMBL" id="KFM80993.1"/>
    </source>
</evidence>
<reference evidence="1 2" key="1">
    <citation type="submission" date="2013-11" db="EMBL/GenBank/DDBJ databases">
        <title>Genome sequencing of Stegodyphus mimosarum.</title>
        <authorList>
            <person name="Bechsgaard J."/>
        </authorList>
    </citation>
    <scope>NUCLEOTIDE SEQUENCE [LARGE SCALE GENOMIC DNA]</scope>
</reference>
<dbReference type="Proteomes" id="UP000054359">
    <property type="component" value="Unassembled WGS sequence"/>
</dbReference>
<proteinExistence type="predicted"/>